<dbReference type="AlphaFoldDB" id="A0A1X7HGK4"/>
<dbReference type="SUPFAM" id="SSF140931">
    <property type="entry name" value="Fic-like"/>
    <property type="match status" value="1"/>
</dbReference>
<evidence type="ECO:0000259" key="2">
    <source>
        <dbReference type="PROSITE" id="PS51459"/>
    </source>
</evidence>
<sequence>MALLDEIAEKKRALDAARPLPQEVVHGIADRFELDLTVAAAALEEIPLKRADVKAILERGSILRHRGVEEQRFVLNHRAALELMARLSFDPSGAVTERTVTAFHAVLYRGIEDEAGKYRDGPPKDDPAETAPDPAKLRVSMSALSTWMRKSDAGPDTAFEAHHRLSAIRPFHAGNRATALLLCNLILNRAGYPPVVVQADDRGLYLDLVERAWSVGDKTPFRDLMMRFLSQSLDFCLEAAGKGDGEADGGEAP</sequence>
<reference evidence="3 4" key="1">
    <citation type="submission" date="2017-04" db="EMBL/GenBank/DDBJ databases">
        <authorList>
            <person name="Afonso C.L."/>
            <person name="Miller P.J."/>
            <person name="Scott M.A."/>
            <person name="Spackman E."/>
            <person name="Goraichik I."/>
            <person name="Dimitrov K.M."/>
            <person name="Suarez D.L."/>
            <person name="Swayne D.E."/>
        </authorList>
    </citation>
    <scope>NUCLEOTIDE SEQUENCE [LARGE SCALE GENOMIC DNA]</scope>
    <source>
        <strain evidence="3 4">A2P</strain>
    </source>
</reference>
<gene>
    <name evidence="3" type="ORF">SAMN02982917_5941</name>
</gene>
<dbReference type="EMBL" id="FXAK01000008">
    <property type="protein sequence ID" value="SMF86372.1"/>
    <property type="molecule type" value="Genomic_DNA"/>
</dbReference>
<dbReference type="RefSeq" id="WP_085090830.1">
    <property type="nucleotide sequence ID" value="NZ_FXAK01000008.1"/>
</dbReference>
<organism evidence="3 4">
    <name type="scientific">Azospirillum oryzae</name>
    <dbReference type="NCBI Taxonomy" id="286727"/>
    <lineage>
        <taxon>Bacteria</taxon>
        <taxon>Pseudomonadati</taxon>
        <taxon>Pseudomonadota</taxon>
        <taxon>Alphaproteobacteria</taxon>
        <taxon>Rhodospirillales</taxon>
        <taxon>Azospirillaceae</taxon>
        <taxon>Azospirillum</taxon>
    </lineage>
</organism>
<dbReference type="InterPro" id="IPR036597">
    <property type="entry name" value="Fido-like_dom_sf"/>
</dbReference>
<feature type="site" description="Important for autoinhibition of adenylyltransferase activity" evidence="1">
    <location>
        <position position="44"/>
    </location>
</feature>
<dbReference type="PROSITE" id="PS51459">
    <property type="entry name" value="FIDO"/>
    <property type="match status" value="1"/>
</dbReference>
<proteinExistence type="predicted"/>
<protein>
    <submittedName>
        <fullName evidence="3">Fic/DOC family protein</fullName>
    </submittedName>
</protein>
<evidence type="ECO:0000313" key="4">
    <source>
        <dbReference type="Proteomes" id="UP000192936"/>
    </source>
</evidence>
<dbReference type="InterPro" id="IPR040198">
    <property type="entry name" value="Fido_containing"/>
</dbReference>
<accession>A0A1X7HGK4</accession>
<feature type="domain" description="Fido" evidence="2">
    <location>
        <begin position="95"/>
        <end position="227"/>
    </location>
</feature>
<dbReference type="STRING" id="286727.SAMN02982917_5941"/>
<name>A0A1X7HGK4_9PROT</name>
<evidence type="ECO:0000313" key="3">
    <source>
        <dbReference type="EMBL" id="SMF86372.1"/>
    </source>
</evidence>
<dbReference type="OrthoDB" id="9813719at2"/>
<dbReference type="PANTHER" id="PTHR13504">
    <property type="entry name" value="FIDO DOMAIN-CONTAINING PROTEIN DDB_G0283145"/>
    <property type="match status" value="1"/>
</dbReference>
<evidence type="ECO:0000256" key="1">
    <source>
        <dbReference type="PIRSR" id="PIRSR640198-3"/>
    </source>
</evidence>
<dbReference type="InterPro" id="IPR003812">
    <property type="entry name" value="Fido"/>
</dbReference>
<dbReference type="Pfam" id="PF02661">
    <property type="entry name" value="Fic"/>
    <property type="match status" value="1"/>
</dbReference>
<dbReference type="Gene3D" id="1.10.3290.10">
    <property type="entry name" value="Fido-like domain"/>
    <property type="match status" value="1"/>
</dbReference>
<dbReference type="Proteomes" id="UP000192936">
    <property type="component" value="Unassembled WGS sequence"/>
</dbReference>
<dbReference type="PANTHER" id="PTHR13504:SF38">
    <property type="entry name" value="FIDO DOMAIN-CONTAINING PROTEIN"/>
    <property type="match status" value="1"/>
</dbReference>